<dbReference type="Proteomes" id="UP000054097">
    <property type="component" value="Unassembled WGS sequence"/>
</dbReference>
<reference evidence="5 6" key="1">
    <citation type="submission" date="2014-04" db="EMBL/GenBank/DDBJ databases">
        <authorList>
            <consortium name="DOE Joint Genome Institute"/>
            <person name="Kuo A."/>
            <person name="Zuccaro A."/>
            <person name="Kohler A."/>
            <person name="Nagy L.G."/>
            <person name="Floudas D."/>
            <person name="Copeland A."/>
            <person name="Barry K.W."/>
            <person name="Cichocki N."/>
            <person name="Veneault-Fourrey C."/>
            <person name="LaButti K."/>
            <person name="Lindquist E.A."/>
            <person name="Lipzen A."/>
            <person name="Lundell T."/>
            <person name="Morin E."/>
            <person name="Murat C."/>
            <person name="Sun H."/>
            <person name="Tunlid A."/>
            <person name="Henrissat B."/>
            <person name="Grigoriev I.V."/>
            <person name="Hibbett D.S."/>
            <person name="Martin F."/>
            <person name="Nordberg H.P."/>
            <person name="Cantor M.N."/>
            <person name="Hua S.X."/>
        </authorList>
    </citation>
    <scope>NUCLEOTIDE SEQUENCE [LARGE SCALE GENOMIC DNA]</scope>
    <source>
        <strain evidence="5 6">MAFF 305830</strain>
    </source>
</reference>
<dbReference type="Pfam" id="PF00400">
    <property type="entry name" value="WD40"/>
    <property type="match status" value="2"/>
</dbReference>
<dbReference type="OrthoDB" id="163438at2759"/>
<dbReference type="InterPro" id="IPR001680">
    <property type="entry name" value="WD40_rpt"/>
</dbReference>
<keyword evidence="6" id="KW-1185">Reference proteome</keyword>
<evidence type="ECO:0000256" key="2">
    <source>
        <dbReference type="ARBA" id="ARBA00022737"/>
    </source>
</evidence>
<gene>
    <name evidence="5" type="ORF">M408DRAFT_44464</name>
</gene>
<dbReference type="SUPFAM" id="SSF52540">
    <property type="entry name" value="P-loop containing nucleoside triphosphate hydrolases"/>
    <property type="match status" value="1"/>
</dbReference>
<dbReference type="PANTHER" id="PTHR10039">
    <property type="entry name" value="AMELOGENIN"/>
    <property type="match status" value="1"/>
</dbReference>
<keyword evidence="2" id="KW-0677">Repeat</keyword>
<evidence type="ECO:0000259" key="4">
    <source>
        <dbReference type="Pfam" id="PF24883"/>
    </source>
</evidence>
<accession>A0A0C2WWE1</accession>
<sequence length="638" mass="72097">ECMEGTRQDILSEILDWTNDITAPNILWLKGYPGVGKSTVATTLIEKLRSIGRLGSAFYFKREMADAMTPRALWRRTAYDLGRRYLPIRKHLVALLRADEDILDTPNAHNLFHQLIIDPLTKSDDIPLERLPVVTIDALDECGGIDGQRSDHRAGLMKMVGGWSHLPRRFKLVVTSRGESDIENLFSTTSHHLVEILAGKTAKPHSSRDIMAFLAHQFTEITVAYRNSLPLDWPGLDVIRRLTEMAGGLFIWVDVIIKFIKQGDPQRRLEYILQRNMSGGLGTLYSTILNISFPSPSDEELKGFRAILGAVILLKTPLPISSLLPLLSTRSSTMEYICNQLQSVMDSQGSLRVHHQSFVDFLMDHAACPAGFWIDREDGHRHLTLTCLKMMNSGLRFNICGLKSSYIRNSDVQDLTSITASHISGQLSYSSYFWASHLAEAAFDERIFSHLHEFMHERFLFWLEALSLMKGVNLASSMLKILVDWLSTYGQDARMACDMEKFVAAFANVMSQSIPHIYLSALPFSPLTSVVRREYMKKYPKTIVIRKGEQVSWPAIQKVFTGHSYIIQSVAFSPDGRRVVSGSWDKTVRIWDAETGDLVTQPFQGHKDWVTSVAFSPDGRRVVSGSNDRTVRIWDAET</sequence>
<dbReference type="PROSITE" id="PS50082">
    <property type="entry name" value="WD_REPEATS_2"/>
    <property type="match status" value="2"/>
</dbReference>
<dbReference type="STRING" id="933852.A0A0C2WWE1"/>
<feature type="domain" description="Nephrocystin 3-like N-terminal" evidence="4">
    <location>
        <begin position="6"/>
        <end position="177"/>
    </location>
</feature>
<dbReference type="Gene3D" id="3.40.50.300">
    <property type="entry name" value="P-loop containing nucleotide triphosphate hydrolases"/>
    <property type="match status" value="1"/>
</dbReference>
<dbReference type="InterPro" id="IPR056884">
    <property type="entry name" value="NPHP3-like_N"/>
</dbReference>
<evidence type="ECO:0000313" key="6">
    <source>
        <dbReference type="Proteomes" id="UP000054097"/>
    </source>
</evidence>
<dbReference type="InterPro" id="IPR027417">
    <property type="entry name" value="P-loop_NTPase"/>
</dbReference>
<reference evidence="6" key="2">
    <citation type="submission" date="2015-01" db="EMBL/GenBank/DDBJ databases">
        <title>Evolutionary Origins and Diversification of the Mycorrhizal Mutualists.</title>
        <authorList>
            <consortium name="DOE Joint Genome Institute"/>
            <consortium name="Mycorrhizal Genomics Consortium"/>
            <person name="Kohler A."/>
            <person name="Kuo A."/>
            <person name="Nagy L.G."/>
            <person name="Floudas D."/>
            <person name="Copeland A."/>
            <person name="Barry K.W."/>
            <person name="Cichocki N."/>
            <person name="Veneault-Fourrey C."/>
            <person name="LaButti K."/>
            <person name="Lindquist E.A."/>
            <person name="Lipzen A."/>
            <person name="Lundell T."/>
            <person name="Morin E."/>
            <person name="Murat C."/>
            <person name="Riley R."/>
            <person name="Ohm R."/>
            <person name="Sun H."/>
            <person name="Tunlid A."/>
            <person name="Henrissat B."/>
            <person name="Grigoriev I.V."/>
            <person name="Hibbett D.S."/>
            <person name="Martin F."/>
        </authorList>
    </citation>
    <scope>NUCLEOTIDE SEQUENCE [LARGE SCALE GENOMIC DNA]</scope>
    <source>
        <strain evidence="6">MAFF 305830</strain>
    </source>
</reference>
<dbReference type="Pfam" id="PF24883">
    <property type="entry name" value="NPHP3_N"/>
    <property type="match status" value="1"/>
</dbReference>
<feature type="repeat" description="WD" evidence="3">
    <location>
        <begin position="560"/>
        <end position="601"/>
    </location>
</feature>
<feature type="repeat" description="WD" evidence="3">
    <location>
        <begin position="603"/>
        <end position="638"/>
    </location>
</feature>
<organism evidence="5 6">
    <name type="scientific">Serendipita vermifera MAFF 305830</name>
    <dbReference type="NCBI Taxonomy" id="933852"/>
    <lineage>
        <taxon>Eukaryota</taxon>
        <taxon>Fungi</taxon>
        <taxon>Dikarya</taxon>
        <taxon>Basidiomycota</taxon>
        <taxon>Agaricomycotina</taxon>
        <taxon>Agaricomycetes</taxon>
        <taxon>Sebacinales</taxon>
        <taxon>Serendipitaceae</taxon>
        <taxon>Serendipita</taxon>
    </lineage>
</organism>
<dbReference type="SUPFAM" id="SSF50978">
    <property type="entry name" value="WD40 repeat-like"/>
    <property type="match status" value="1"/>
</dbReference>
<dbReference type="PANTHER" id="PTHR10039:SF17">
    <property type="entry name" value="FUNGAL STAND N-TERMINAL GOODBYE DOMAIN-CONTAINING PROTEIN-RELATED"/>
    <property type="match status" value="1"/>
</dbReference>
<evidence type="ECO:0000256" key="3">
    <source>
        <dbReference type="PROSITE-ProRule" id="PRU00221"/>
    </source>
</evidence>
<feature type="non-terminal residue" evidence="5">
    <location>
        <position position="1"/>
    </location>
</feature>
<dbReference type="Gene3D" id="2.130.10.10">
    <property type="entry name" value="YVTN repeat-like/Quinoprotein amine dehydrogenase"/>
    <property type="match status" value="1"/>
</dbReference>
<dbReference type="HOGENOM" id="CLU_000288_6_0_1"/>
<dbReference type="InterPro" id="IPR015943">
    <property type="entry name" value="WD40/YVTN_repeat-like_dom_sf"/>
</dbReference>
<dbReference type="PROSITE" id="PS50294">
    <property type="entry name" value="WD_REPEATS_REGION"/>
    <property type="match status" value="2"/>
</dbReference>
<evidence type="ECO:0000313" key="5">
    <source>
        <dbReference type="EMBL" id="KIM21677.1"/>
    </source>
</evidence>
<keyword evidence="1 3" id="KW-0853">WD repeat</keyword>
<dbReference type="EMBL" id="KN824374">
    <property type="protein sequence ID" value="KIM21677.1"/>
    <property type="molecule type" value="Genomic_DNA"/>
</dbReference>
<feature type="non-terminal residue" evidence="5">
    <location>
        <position position="638"/>
    </location>
</feature>
<name>A0A0C2WWE1_SERVB</name>
<protein>
    <recommendedName>
        <fullName evidence="4">Nephrocystin 3-like N-terminal domain-containing protein</fullName>
    </recommendedName>
</protein>
<dbReference type="AlphaFoldDB" id="A0A0C2WWE1"/>
<dbReference type="SMART" id="SM00320">
    <property type="entry name" value="WD40"/>
    <property type="match status" value="2"/>
</dbReference>
<proteinExistence type="predicted"/>
<dbReference type="PROSITE" id="PS00678">
    <property type="entry name" value="WD_REPEATS_1"/>
    <property type="match status" value="2"/>
</dbReference>
<dbReference type="InterPro" id="IPR019775">
    <property type="entry name" value="WD40_repeat_CS"/>
</dbReference>
<dbReference type="InterPro" id="IPR036322">
    <property type="entry name" value="WD40_repeat_dom_sf"/>
</dbReference>
<evidence type="ECO:0000256" key="1">
    <source>
        <dbReference type="ARBA" id="ARBA00022574"/>
    </source>
</evidence>